<dbReference type="PANTHER" id="PTHR12774">
    <property type="entry name" value="PEROXISOMAL BIOGENESIS FACTOR 19"/>
    <property type="match status" value="1"/>
</dbReference>
<gene>
    <name evidence="2" type="ORF">BJ684DRAFT_1795</name>
</gene>
<evidence type="ECO:0000313" key="3">
    <source>
        <dbReference type="Proteomes" id="UP000267251"/>
    </source>
</evidence>
<protein>
    <submittedName>
        <fullName evidence="2">Pex19 protein</fullName>
    </submittedName>
</protein>
<evidence type="ECO:0000313" key="2">
    <source>
        <dbReference type="EMBL" id="RKP12862.1"/>
    </source>
</evidence>
<evidence type="ECO:0000256" key="1">
    <source>
        <dbReference type="SAM" id="MobiDB-lite"/>
    </source>
</evidence>
<feature type="compositionally biased region" description="Basic and acidic residues" evidence="1">
    <location>
        <begin position="1"/>
        <end position="20"/>
    </location>
</feature>
<dbReference type="EMBL" id="KZ988181">
    <property type="protein sequence ID" value="RKP12862.1"/>
    <property type="molecule type" value="Genomic_DNA"/>
</dbReference>
<dbReference type="InterPro" id="IPR006708">
    <property type="entry name" value="Pex19"/>
</dbReference>
<dbReference type="GO" id="GO:0005778">
    <property type="term" value="C:peroxisomal membrane"/>
    <property type="evidence" value="ECO:0007669"/>
    <property type="project" value="TreeGrafter"/>
</dbReference>
<dbReference type="OrthoDB" id="21292at2759"/>
<dbReference type="Gene3D" id="1.20.120.900">
    <property type="entry name" value="Pex19, mPTS binding domain"/>
    <property type="match status" value="1"/>
</dbReference>
<keyword evidence="3" id="KW-1185">Reference proteome</keyword>
<dbReference type="PANTHER" id="PTHR12774:SF2">
    <property type="entry name" value="PEROXISOMAL BIOGENESIS FACTOR 19"/>
    <property type="match status" value="1"/>
</dbReference>
<dbReference type="Pfam" id="PF04614">
    <property type="entry name" value="Pex19"/>
    <property type="match status" value="1"/>
</dbReference>
<feature type="region of interest" description="Disordered" evidence="1">
    <location>
        <begin position="1"/>
        <end position="29"/>
    </location>
</feature>
<accession>A0A4P9Y2P5</accession>
<dbReference type="AlphaFoldDB" id="A0A4P9Y2P5"/>
<proteinExistence type="predicted"/>
<dbReference type="GO" id="GO:0033328">
    <property type="term" value="F:peroxisome membrane targeting sequence binding"/>
    <property type="evidence" value="ECO:0007669"/>
    <property type="project" value="TreeGrafter"/>
</dbReference>
<dbReference type="Proteomes" id="UP000267251">
    <property type="component" value="Unassembled WGS sequence"/>
</dbReference>
<feature type="non-terminal residue" evidence="2">
    <location>
        <position position="179"/>
    </location>
</feature>
<dbReference type="InterPro" id="IPR038322">
    <property type="entry name" value="Pex19_C_sf"/>
</dbReference>
<reference evidence="3" key="1">
    <citation type="journal article" date="2018" name="Nat. Microbiol.">
        <title>Leveraging single-cell genomics to expand the fungal tree of life.</title>
        <authorList>
            <person name="Ahrendt S.R."/>
            <person name="Quandt C.A."/>
            <person name="Ciobanu D."/>
            <person name="Clum A."/>
            <person name="Salamov A."/>
            <person name="Andreopoulos B."/>
            <person name="Cheng J.F."/>
            <person name="Woyke T."/>
            <person name="Pelin A."/>
            <person name="Henrissat B."/>
            <person name="Reynolds N.K."/>
            <person name="Benny G.L."/>
            <person name="Smith M.E."/>
            <person name="James T.Y."/>
            <person name="Grigoriev I.V."/>
        </authorList>
    </citation>
    <scope>NUCLEOTIDE SEQUENCE [LARGE SCALE GENOMIC DNA]</scope>
</reference>
<dbReference type="GO" id="GO:0045046">
    <property type="term" value="P:protein import into peroxisome membrane"/>
    <property type="evidence" value="ECO:0007669"/>
    <property type="project" value="TreeGrafter"/>
</dbReference>
<sequence length="179" mass="20330">FQEKMEETMGRLRESSDKASEASSTPINDEDALLQEMMRHMEELAGKEGTGPGRDTVCGMDKMMEEMMSQFMTREVLYEPMRELANKYPDWLRDKKGTLSKEEYDQYKKQLGHIQAMVTHFESSSSSEPDGSDQQDPVISELMEKMQECGQPPAELLQDLAPGMDMDEEGMPQPGNCTL</sequence>
<name>A0A4P9Y2P5_9FUNG</name>
<feature type="non-terminal residue" evidence="2">
    <location>
        <position position="1"/>
    </location>
</feature>
<organism evidence="2 3">
    <name type="scientific">Piptocephalis cylindrospora</name>
    <dbReference type="NCBI Taxonomy" id="1907219"/>
    <lineage>
        <taxon>Eukaryota</taxon>
        <taxon>Fungi</taxon>
        <taxon>Fungi incertae sedis</taxon>
        <taxon>Zoopagomycota</taxon>
        <taxon>Zoopagomycotina</taxon>
        <taxon>Zoopagomycetes</taxon>
        <taxon>Zoopagales</taxon>
        <taxon>Piptocephalidaceae</taxon>
        <taxon>Piptocephalis</taxon>
    </lineage>
</organism>